<gene>
    <name evidence="3" type="ORF">BSL78_14716</name>
</gene>
<evidence type="ECO:0000313" key="3">
    <source>
        <dbReference type="EMBL" id="PIK48415.1"/>
    </source>
</evidence>
<organism evidence="3 4">
    <name type="scientific">Stichopus japonicus</name>
    <name type="common">Sea cucumber</name>
    <dbReference type="NCBI Taxonomy" id="307972"/>
    <lineage>
        <taxon>Eukaryota</taxon>
        <taxon>Metazoa</taxon>
        <taxon>Echinodermata</taxon>
        <taxon>Eleutherozoa</taxon>
        <taxon>Echinozoa</taxon>
        <taxon>Holothuroidea</taxon>
        <taxon>Aspidochirotacea</taxon>
        <taxon>Aspidochirotida</taxon>
        <taxon>Stichopodidae</taxon>
        <taxon>Apostichopus</taxon>
    </lineage>
</organism>
<dbReference type="PROSITE" id="PS00022">
    <property type="entry name" value="EGF_1"/>
    <property type="match status" value="1"/>
</dbReference>
<dbReference type="Gene3D" id="2.170.300.10">
    <property type="entry name" value="Tie2 ligand-binding domain superfamily"/>
    <property type="match status" value="1"/>
</dbReference>
<dbReference type="EMBL" id="MRZV01000523">
    <property type="protein sequence ID" value="PIK48415.1"/>
    <property type="molecule type" value="Genomic_DNA"/>
</dbReference>
<name>A0A2G8KKB7_STIJA</name>
<evidence type="ECO:0000313" key="4">
    <source>
        <dbReference type="Proteomes" id="UP000230750"/>
    </source>
</evidence>
<protein>
    <recommendedName>
        <fullName evidence="1 2">EGF-like domain-containing protein</fullName>
    </recommendedName>
</protein>
<dbReference type="Gene3D" id="2.60.40.10">
    <property type="entry name" value="Immunoglobulins"/>
    <property type="match status" value="1"/>
</dbReference>
<evidence type="ECO:0000259" key="2">
    <source>
        <dbReference type="PROSITE" id="PS01186"/>
    </source>
</evidence>
<reference evidence="3 4" key="1">
    <citation type="journal article" date="2017" name="PLoS Biol.">
        <title>The sea cucumber genome provides insights into morphological evolution and visceral regeneration.</title>
        <authorList>
            <person name="Zhang X."/>
            <person name="Sun L."/>
            <person name="Yuan J."/>
            <person name="Sun Y."/>
            <person name="Gao Y."/>
            <person name="Zhang L."/>
            <person name="Li S."/>
            <person name="Dai H."/>
            <person name="Hamel J.F."/>
            <person name="Liu C."/>
            <person name="Yu Y."/>
            <person name="Liu S."/>
            <person name="Lin W."/>
            <person name="Guo K."/>
            <person name="Jin S."/>
            <person name="Xu P."/>
            <person name="Storey K.B."/>
            <person name="Huan P."/>
            <person name="Zhang T."/>
            <person name="Zhou Y."/>
            <person name="Zhang J."/>
            <person name="Lin C."/>
            <person name="Li X."/>
            <person name="Xing L."/>
            <person name="Huo D."/>
            <person name="Sun M."/>
            <person name="Wang L."/>
            <person name="Mercier A."/>
            <person name="Li F."/>
            <person name="Yang H."/>
            <person name="Xiang J."/>
        </authorList>
    </citation>
    <scope>NUCLEOTIDE SEQUENCE [LARGE SCALE GENOMIC DNA]</scope>
    <source>
        <strain evidence="3">Shaxun</strain>
        <tissue evidence="3">Muscle</tissue>
    </source>
</reference>
<dbReference type="PROSITE" id="PS01186">
    <property type="entry name" value="EGF_2"/>
    <property type="match status" value="1"/>
</dbReference>
<dbReference type="PANTHER" id="PTHR26391:SF18">
    <property type="entry name" value="PROTEIN KINASE RECEPTOR TIE-1, PUTATIVE-RELATED"/>
    <property type="match status" value="1"/>
</dbReference>
<comment type="caution">
    <text evidence="3">The sequence shown here is derived from an EMBL/GenBank/DDBJ whole genome shotgun (WGS) entry which is preliminary data.</text>
</comment>
<dbReference type="AlphaFoldDB" id="A0A2G8KKB7"/>
<dbReference type="OrthoDB" id="6421748at2759"/>
<dbReference type="InterPro" id="IPR013783">
    <property type="entry name" value="Ig-like_fold"/>
</dbReference>
<dbReference type="Proteomes" id="UP000230750">
    <property type="component" value="Unassembled WGS sequence"/>
</dbReference>
<evidence type="ECO:0000259" key="1">
    <source>
        <dbReference type="PROSITE" id="PS00022"/>
    </source>
</evidence>
<dbReference type="PANTHER" id="PTHR26391">
    <property type="entry name" value="INACTIVE TYROSINE-PROTEIN KINASE 7"/>
    <property type="match status" value="1"/>
</dbReference>
<sequence length="356" mass="39102">MTDCGPTVAEADHHAVYFGPLPEKANTNLDGVVVYNGRDTAISYRRAATTKRFDSYNNYPTLGNTSCNIYTVTDRNASRNCGLYSYIHIISQFEREPLINGDEVVLGRSYSKARLQNDLRFGVFQCIASQQEHSFISTVTIMPEAAEFKPPAFTITANLEERVTLTMLASDSSTSTPQVRWRYSWGSVTRQLSEWDGNTTPVIEKVNTSDAGVYEAYTTSSTDSGYVRLIVRGCRYNLWGSPSCQWTCPVCYNGGICDDVSEVVCVLQDLQEVNANKLFFVVFLEACPSGYIGRRCGINCATVIGVADCRGVEICLPHPFGCSCAPGFSGLDCQTGNRVYCNAFPVGGMAKYPVGN</sequence>
<dbReference type="InterPro" id="IPR000742">
    <property type="entry name" value="EGF"/>
</dbReference>
<keyword evidence="4" id="KW-1185">Reference proteome</keyword>
<feature type="domain" description="EGF-like" evidence="1 2">
    <location>
        <begin position="322"/>
        <end position="333"/>
    </location>
</feature>
<accession>A0A2G8KKB7</accession>
<dbReference type="STRING" id="307972.A0A2G8KKB7"/>
<proteinExistence type="predicted"/>